<dbReference type="CDD" id="cd07302">
    <property type="entry name" value="CHD"/>
    <property type="match status" value="1"/>
</dbReference>
<comment type="caution">
    <text evidence="3">The sequence shown here is derived from an EMBL/GenBank/DDBJ whole genome shotgun (WGS) entry which is preliminary data.</text>
</comment>
<keyword evidence="4" id="KW-1185">Reference proteome</keyword>
<proteinExistence type="predicted"/>
<keyword evidence="1" id="KW-0472">Membrane</keyword>
<keyword evidence="1" id="KW-1133">Transmembrane helix</keyword>
<dbReference type="Proteomes" id="UP001069802">
    <property type="component" value="Unassembled WGS sequence"/>
</dbReference>
<dbReference type="InterPro" id="IPR001054">
    <property type="entry name" value="A/G_cyclase"/>
</dbReference>
<evidence type="ECO:0000256" key="1">
    <source>
        <dbReference type="SAM" id="Phobius"/>
    </source>
</evidence>
<feature type="transmembrane region" description="Helical" evidence="1">
    <location>
        <begin position="144"/>
        <end position="165"/>
    </location>
</feature>
<dbReference type="Gene3D" id="3.30.70.1230">
    <property type="entry name" value="Nucleotide cyclase"/>
    <property type="match status" value="1"/>
</dbReference>
<feature type="transmembrane region" description="Helical" evidence="1">
    <location>
        <begin position="61"/>
        <end position="81"/>
    </location>
</feature>
<feature type="transmembrane region" description="Helical" evidence="1">
    <location>
        <begin position="185"/>
        <end position="208"/>
    </location>
</feature>
<evidence type="ECO:0000313" key="3">
    <source>
        <dbReference type="EMBL" id="MCZ4281155.1"/>
    </source>
</evidence>
<dbReference type="Pfam" id="PF00211">
    <property type="entry name" value="Guanylate_cyc"/>
    <property type="match status" value="1"/>
</dbReference>
<organism evidence="3 4">
    <name type="scientific">Kiloniella laminariae</name>
    <dbReference type="NCBI Taxonomy" id="454162"/>
    <lineage>
        <taxon>Bacteria</taxon>
        <taxon>Pseudomonadati</taxon>
        <taxon>Pseudomonadota</taxon>
        <taxon>Alphaproteobacteria</taxon>
        <taxon>Rhodospirillales</taxon>
        <taxon>Kiloniellaceae</taxon>
        <taxon>Kiloniella</taxon>
    </lineage>
</organism>
<feature type="domain" description="Guanylate cyclase" evidence="2">
    <location>
        <begin position="258"/>
        <end position="387"/>
    </location>
</feature>
<evidence type="ECO:0000313" key="4">
    <source>
        <dbReference type="Proteomes" id="UP001069802"/>
    </source>
</evidence>
<dbReference type="EMBL" id="JAPWGY010000003">
    <property type="protein sequence ID" value="MCZ4281155.1"/>
    <property type="molecule type" value="Genomic_DNA"/>
</dbReference>
<gene>
    <name evidence="3" type="ORF">O4H49_10230</name>
</gene>
<dbReference type="RefSeq" id="WP_269423333.1">
    <property type="nucleotide sequence ID" value="NZ_JAPWGY010000003.1"/>
</dbReference>
<dbReference type="SUPFAM" id="SSF55073">
    <property type="entry name" value="Nucleotide cyclase"/>
    <property type="match status" value="1"/>
</dbReference>
<dbReference type="SMART" id="SM00044">
    <property type="entry name" value="CYCc"/>
    <property type="match status" value="1"/>
</dbReference>
<dbReference type="InterPro" id="IPR029787">
    <property type="entry name" value="Nucleotide_cyclase"/>
</dbReference>
<feature type="transmembrane region" description="Helical" evidence="1">
    <location>
        <begin position="30"/>
        <end position="49"/>
    </location>
</feature>
<dbReference type="PANTHER" id="PTHR43081">
    <property type="entry name" value="ADENYLATE CYCLASE, TERMINAL-DIFFERENTIATION SPECIFIC-RELATED"/>
    <property type="match status" value="1"/>
</dbReference>
<protein>
    <submittedName>
        <fullName evidence="3">Adenylate/guanylate cyclase domain-containing protein</fullName>
    </submittedName>
</protein>
<name>A0ABT4LJ74_9PROT</name>
<dbReference type="PANTHER" id="PTHR43081:SF1">
    <property type="entry name" value="ADENYLATE CYCLASE, TERMINAL-DIFFERENTIATION SPECIFIC"/>
    <property type="match status" value="1"/>
</dbReference>
<feature type="transmembrane region" description="Helical" evidence="1">
    <location>
        <begin position="88"/>
        <end position="112"/>
    </location>
</feature>
<evidence type="ECO:0000259" key="2">
    <source>
        <dbReference type="PROSITE" id="PS50125"/>
    </source>
</evidence>
<accession>A0ABT4LJ74</accession>
<dbReference type="PROSITE" id="PS50125">
    <property type="entry name" value="GUANYLATE_CYCLASE_2"/>
    <property type="match status" value="1"/>
</dbReference>
<feature type="transmembrane region" description="Helical" evidence="1">
    <location>
        <begin position="118"/>
        <end position="137"/>
    </location>
</feature>
<sequence length="440" mass="48931">MKWFSSVNETALPERVLAAIHEQEDQTERLIGWIQLVIVSIFGSLYLVSPKTFNADVTFAPVPWALGIYLGLTLIRIVWAYKYHLPDWSLTISAFFDMTLLMVLIWSFHIQYAQPPSFYLKAPTLLYVFIFIAIRALRFEAKFVIIAGILAAVGWGIMILYVTMIDSMDSMITRDYVHYMTSNSILLGAEFDKIISILIVTFILALALTRARRLLINSVAEKQAAAELSRFFSPEVAARITHSADKIVVGSAERREAAILNLDMRGFTRLAGKETPEVVMSTLAEYQQLCVPIIQKHGGSIDKFMGDGIMATFGASEVSETYAADALRAMDEVMETTLQWRQSGKKDVPLVNGSVAVGTVLFGAVGDDTRLEYTVIGDAVNISAKLEKHNKEIGVRALADQGAFDRALAQGYQPPLQRRQIRHNEVEGLSQNLSLVVLAD</sequence>
<keyword evidence="1" id="KW-0812">Transmembrane</keyword>
<reference evidence="3" key="1">
    <citation type="submission" date="2022-12" db="EMBL/GenBank/DDBJ databases">
        <title>Bacterial isolates from different developmental stages of Nematostella vectensis.</title>
        <authorList>
            <person name="Fraune S."/>
        </authorList>
    </citation>
    <scope>NUCLEOTIDE SEQUENCE</scope>
    <source>
        <strain evidence="3">G21630-S1</strain>
    </source>
</reference>
<dbReference type="InterPro" id="IPR050697">
    <property type="entry name" value="Adenylyl/Guanylyl_Cyclase_3/4"/>
</dbReference>